<dbReference type="OrthoDB" id="329481at2"/>
<dbReference type="Pfam" id="PF00440">
    <property type="entry name" value="TetR_N"/>
    <property type="match status" value="1"/>
</dbReference>
<dbReference type="GO" id="GO:0045892">
    <property type="term" value="P:negative regulation of DNA-templated transcription"/>
    <property type="evidence" value="ECO:0007669"/>
    <property type="project" value="InterPro"/>
</dbReference>
<evidence type="ECO:0000256" key="2">
    <source>
        <dbReference type="ARBA" id="ARBA00022491"/>
    </source>
</evidence>
<dbReference type="Proteomes" id="UP000509702">
    <property type="component" value="Chromosome"/>
</dbReference>
<feature type="region of interest" description="Disordered" evidence="7">
    <location>
        <begin position="210"/>
        <end position="235"/>
    </location>
</feature>
<dbReference type="PRINTS" id="PR00455">
    <property type="entry name" value="HTHTETR"/>
</dbReference>
<gene>
    <name evidence="9" type="ORF">HUE56_21895</name>
</gene>
<comment type="function">
    <text evidence="1">TetR is the repressor of the tetracycline resistance element; its N-terminal region forms a helix-turn-helix structure and binds DNA. Binding of tetracycline to TetR reduces the repressor affinity for the tetracycline resistance gene (tetA) promoter operator sites.</text>
</comment>
<dbReference type="GO" id="GO:0000976">
    <property type="term" value="F:transcription cis-regulatory region binding"/>
    <property type="evidence" value="ECO:0007669"/>
    <property type="project" value="TreeGrafter"/>
</dbReference>
<dbReference type="RefSeq" id="WP_149196776.1">
    <property type="nucleotide sequence ID" value="NZ_BSOV01000050.1"/>
</dbReference>
<evidence type="ECO:0000256" key="3">
    <source>
        <dbReference type="ARBA" id="ARBA00023015"/>
    </source>
</evidence>
<keyword evidence="5" id="KW-0804">Transcription</keyword>
<evidence type="ECO:0000256" key="1">
    <source>
        <dbReference type="ARBA" id="ARBA00002856"/>
    </source>
</evidence>
<keyword evidence="3" id="KW-0805">Transcription regulation</keyword>
<organism evidence="9 10">
    <name type="scientific">Azospirillum oryzae</name>
    <dbReference type="NCBI Taxonomy" id="286727"/>
    <lineage>
        <taxon>Bacteria</taxon>
        <taxon>Pseudomonadati</taxon>
        <taxon>Pseudomonadota</taxon>
        <taxon>Alphaproteobacteria</taxon>
        <taxon>Rhodospirillales</taxon>
        <taxon>Azospirillaceae</taxon>
        <taxon>Azospirillum</taxon>
    </lineage>
</organism>
<dbReference type="PROSITE" id="PS01081">
    <property type="entry name" value="HTH_TETR_1"/>
    <property type="match status" value="1"/>
</dbReference>
<evidence type="ECO:0000313" key="9">
    <source>
        <dbReference type="EMBL" id="QKS52995.1"/>
    </source>
</evidence>
<evidence type="ECO:0000256" key="5">
    <source>
        <dbReference type="ARBA" id="ARBA00023163"/>
    </source>
</evidence>
<dbReference type="SUPFAM" id="SSF46689">
    <property type="entry name" value="Homeodomain-like"/>
    <property type="match status" value="1"/>
</dbReference>
<dbReference type="InterPro" id="IPR001647">
    <property type="entry name" value="HTH_TetR"/>
</dbReference>
<reference evidence="9 10" key="1">
    <citation type="submission" date="2020-06" db="EMBL/GenBank/DDBJ databases">
        <title>Complete genome of Azosprillum oryzae KACC14407.</title>
        <authorList>
            <person name="Kim M."/>
            <person name="Park Y.-J."/>
            <person name="Shin J.-H."/>
        </authorList>
    </citation>
    <scope>NUCLEOTIDE SEQUENCE [LARGE SCALE GENOMIC DNA]</scope>
    <source>
        <strain evidence="9 10">KACC 14407</strain>
    </source>
</reference>
<dbReference type="Gene3D" id="1.10.10.60">
    <property type="entry name" value="Homeodomain-like"/>
    <property type="match status" value="1"/>
</dbReference>
<dbReference type="GO" id="GO:0046677">
    <property type="term" value="P:response to antibiotic"/>
    <property type="evidence" value="ECO:0007669"/>
    <property type="project" value="InterPro"/>
</dbReference>
<dbReference type="InterPro" id="IPR036271">
    <property type="entry name" value="Tet_transcr_reg_TetR-rel_C_sf"/>
</dbReference>
<dbReference type="GO" id="GO:0003700">
    <property type="term" value="F:DNA-binding transcription factor activity"/>
    <property type="evidence" value="ECO:0007669"/>
    <property type="project" value="TreeGrafter"/>
</dbReference>
<accession>A0A6N1AM65</accession>
<dbReference type="EMBL" id="CP054619">
    <property type="protein sequence ID" value="QKS52995.1"/>
    <property type="molecule type" value="Genomic_DNA"/>
</dbReference>
<evidence type="ECO:0000313" key="10">
    <source>
        <dbReference type="Proteomes" id="UP000509702"/>
    </source>
</evidence>
<dbReference type="AlphaFoldDB" id="A0A6N1AM65"/>
<evidence type="ECO:0000256" key="4">
    <source>
        <dbReference type="ARBA" id="ARBA00023125"/>
    </source>
</evidence>
<keyword evidence="2" id="KW-0678">Repressor</keyword>
<dbReference type="InterPro" id="IPR004111">
    <property type="entry name" value="Repressor_TetR_C"/>
</dbReference>
<dbReference type="Gene3D" id="1.10.357.10">
    <property type="entry name" value="Tetracycline Repressor, domain 2"/>
    <property type="match status" value="1"/>
</dbReference>
<name>A0A6N1AM65_9PROT</name>
<dbReference type="SUPFAM" id="SSF48498">
    <property type="entry name" value="Tetracyclin repressor-like, C-terminal domain"/>
    <property type="match status" value="1"/>
</dbReference>
<dbReference type="PANTHER" id="PTHR30055">
    <property type="entry name" value="HTH-TYPE TRANSCRIPTIONAL REGULATOR RUTR"/>
    <property type="match status" value="1"/>
</dbReference>
<proteinExistence type="predicted"/>
<feature type="DNA-binding region" description="H-T-H motif" evidence="6">
    <location>
        <begin position="25"/>
        <end position="44"/>
    </location>
</feature>
<protein>
    <submittedName>
        <fullName evidence="9">TetR/AcrR family transcriptional regulator C-terminal domain-containing protein</fullName>
    </submittedName>
</protein>
<dbReference type="KEGG" id="aoz:HUE56_21895"/>
<dbReference type="PRINTS" id="PR00400">
    <property type="entry name" value="TETREPRESSOR"/>
</dbReference>
<dbReference type="InterPro" id="IPR003012">
    <property type="entry name" value="Tet_transcr_reg_TetR"/>
</dbReference>
<keyword evidence="10" id="KW-1185">Reference proteome</keyword>
<dbReference type="InterPro" id="IPR023772">
    <property type="entry name" value="DNA-bd_HTH_TetR-type_CS"/>
</dbReference>
<dbReference type="InterPro" id="IPR009057">
    <property type="entry name" value="Homeodomain-like_sf"/>
</dbReference>
<dbReference type="PANTHER" id="PTHR30055:SF151">
    <property type="entry name" value="TRANSCRIPTIONAL REGULATORY PROTEIN"/>
    <property type="match status" value="1"/>
</dbReference>
<dbReference type="PROSITE" id="PS50977">
    <property type="entry name" value="HTH_TETR_2"/>
    <property type="match status" value="1"/>
</dbReference>
<evidence type="ECO:0000256" key="7">
    <source>
        <dbReference type="SAM" id="MobiDB-lite"/>
    </source>
</evidence>
<evidence type="ECO:0000256" key="6">
    <source>
        <dbReference type="PROSITE-ProRule" id="PRU00335"/>
    </source>
</evidence>
<keyword evidence="4 6" id="KW-0238">DNA-binding</keyword>
<dbReference type="InterPro" id="IPR050109">
    <property type="entry name" value="HTH-type_TetR-like_transc_reg"/>
</dbReference>
<feature type="domain" description="HTH tetR-type" evidence="8">
    <location>
        <begin position="2"/>
        <end position="62"/>
    </location>
</feature>
<dbReference type="Pfam" id="PF02909">
    <property type="entry name" value="TetR_C_1"/>
    <property type="match status" value="1"/>
</dbReference>
<sequence>MRVQRQDIIDAAMTLLDEVGIEGLTMRRLAGALRIQAPSLYWHFAGKQALLDAMADALLAEMRLPADAGLPWDEWLREVATEFRRALKSRRDGARVYAGTFPVMDNVLRVSDRAIATLRAAGVDERTAAHMLFTMLYFVIGFTIEEQATLPPPGGSGEGIDLKRVAQQLTAEQEARYPHAAATVRLLVADNDDDARFRFGRDRLIDGLRAAIPSSSPNPNKAPDPGLPGSGAWQV</sequence>
<evidence type="ECO:0000259" key="8">
    <source>
        <dbReference type="PROSITE" id="PS50977"/>
    </source>
</evidence>